<proteinExistence type="predicted"/>
<gene>
    <name evidence="1" type="ORF">UFOVP399_56</name>
</gene>
<protein>
    <submittedName>
        <fullName evidence="1">Uncharacterized protein</fullName>
    </submittedName>
</protein>
<sequence>MSRYFTRAAIVGTPSPVDSGYMLNADGGSRTVTVHEDDLETFTGLLDASGQEIHRSERIALGFGRT</sequence>
<reference evidence="1" key="1">
    <citation type="submission" date="2020-04" db="EMBL/GenBank/DDBJ databases">
        <authorList>
            <person name="Chiriac C."/>
            <person name="Salcher M."/>
            <person name="Ghai R."/>
            <person name="Kavagutti S V."/>
        </authorList>
    </citation>
    <scope>NUCLEOTIDE SEQUENCE</scope>
</reference>
<organism evidence="1">
    <name type="scientific">uncultured Caudovirales phage</name>
    <dbReference type="NCBI Taxonomy" id="2100421"/>
    <lineage>
        <taxon>Viruses</taxon>
        <taxon>Duplodnaviria</taxon>
        <taxon>Heunggongvirae</taxon>
        <taxon>Uroviricota</taxon>
        <taxon>Caudoviricetes</taxon>
        <taxon>Peduoviridae</taxon>
        <taxon>Maltschvirus</taxon>
        <taxon>Maltschvirus maltsch</taxon>
    </lineage>
</organism>
<accession>A0A6J5M670</accession>
<evidence type="ECO:0000313" key="1">
    <source>
        <dbReference type="EMBL" id="CAB4140987.1"/>
    </source>
</evidence>
<dbReference type="EMBL" id="LR796383">
    <property type="protein sequence ID" value="CAB4140987.1"/>
    <property type="molecule type" value="Genomic_DNA"/>
</dbReference>
<name>A0A6J5M670_9CAUD</name>